<dbReference type="EMBL" id="JANBUP010000003">
    <property type="protein sequence ID" value="KAJ2814112.1"/>
    <property type="molecule type" value="Genomic_DNA"/>
</dbReference>
<proteinExistence type="predicted"/>
<sequence>MDRATLPSIPWIRTLDNEVIGDILYYFSTYHGHEMLSLVIHKLNSAYTNFLSEHPDFNGPISLIAHSLGGLVCYEILYYMRLLEEARTRHTDFSELVNPRERERYRDLPELLFTPNRLFSMGTPLGGTLVFRNLSFSDYLIPASVGYHNIFHPYDPFGYRTEPLVDDYYEDTPAVPITTDVMPGSYANSVSRFGNRRMMLGGSMADLGKTFVDAMTTAPATFSSTVIRAAKTSVSMPINAIMNTGRRNSLHGEQSQHRRKFPVSGTDEDDIMLSHIMRIFKVSRAPTREQQIAEAQGLPLSSRMVAGHRDAELLVRSWE</sequence>
<protein>
    <submittedName>
        <fullName evidence="1">Uncharacterized protein</fullName>
    </submittedName>
</protein>
<dbReference type="Proteomes" id="UP001140096">
    <property type="component" value="Unassembled WGS sequence"/>
</dbReference>
<accession>A0ACC1LT16</accession>
<keyword evidence="2" id="KW-1185">Reference proteome</keyword>
<gene>
    <name evidence="1" type="ORF">H4S07_000098</name>
</gene>
<evidence type="ECO:0000313" key="1">
    <source>
        <dbReference type="EMBL" id="KAJ2814112.1"/>
    </source>
</evidence>
<comment type="caution">
    <text evidence="1">The sequence shown here is derived from an EMBL/GenBank/DDBJ whole genome shotgun (WGS) entry which is preliminary data.</text>
</comment>
<evidence type="ECO:0000313" key="2">
    <source>
        <dbReference type="Proteomes" id="UP001140096"/>
    </source>
</evidence>
<organism evidence="1 2">
    <name type="scientific">Coemansia furcata</name>
    <dbReference type="NCBI Taxonomy" id="417177"/>
    <lineage>
        <taxon>Eukaryota</taxon>
        <taxon>Fungi</taxon>
        <taxon>Fungi incertae sedis</taxon>
        <taxon>Zoopagomycota</taxon>
        <taxon>Kickxellomycotina</taxon>
        <taxon>Kickxellomycetes</taxon>
        <taxon>Kickxellales</taxon>
        <taxon>Kickxellaceae</taxon>
        <taxon>Coemansia</taxon>
    </lineage>
</organism>
<reference evidence="1" key="1">
    <citation type="submission" date="2022-07" db="EMBL/GenBank/DDBJ databases">
        <title>Phylogenomic reconstructions and comparative analyses of Kickxellomycotina fungi.</title>
        <authorList>
            <person name="Reynolds N.K."/>
            <person name="Stajich J.E."/>
            <person name="Barry K."/>
            <person name="Grigoriev I.V."/>
            <person name="Crous P."/>
            <person name="Smith M.E."/>
        </authorList>
    </citation>
    <scope>NUCLEOTIDE SEQUENCE</scope>
    <source>
        <strain evidence="1">CBS 102833</strain>
    </source>
</reference>
<name>A0ACC1LT16_9FUNG</name>